<dbReference type="EMBL" id="CP020991">
    <property type="protein sequence ID" value="AUO18869.1"/>
    <property type="molecule type" value="Genomic_DNA"/>
</dbReference>
<keyword evidence="3 6" id="KW-0812">Transmembrane</keyword>
<reference evidence="7 8" key="1">
    <citation type="submission" date="2017-04" db="EMBL/GenBank/DDBJ databases">
        <title>Monoglobus pectinilyticus 14 draft genome.</title>
        <authorList>
            <person name="Kim C."/>
            <person name="Rosendale D.I."/>
            <person name="Kelly W.J."/>
            <person name="Tannock G.W."/>
            <person name="Patchett M.L."/>
            <person name="Jordens J.Z."/>
        </authorList>
    </citation>
    <scope>NUCLEOTIDE SEQUENCE [LARGE SCALE GENOMIC DNA]</scope>
    <source>
        <strain evidence="7 8">14</strain>
    </source>
</reference>
<dbReference type="RefSeq" id="WP_102365122.1">
    <property type="nucleotide sequence ID" value="NZ_CP020991.1"/>
</dbReference>
<dbReference type="InterPro" id="IPR007383">
    <property type="entry name" value="DUF445"/>
</dbReference>
<proteinExistence type="inferred from homology"/>
<dbReference type="GO" id="GO:0012505">
    <property type="term" value="C:endomembrane system"/>
    <property type="evidence" value="ECO:0007669"/>
    <property type="project" value="UniProtKB-SubCell"/>
</dbReference>
<dbReference type="PANTHER" id="PTHR35791">
    <property type="entry name" value="UPF0754 MEMBRANE PROTEIN YHEB"/>
    <property type="match status" value="1"/>
</dbReference>
<evidence type="ECO:0000256" key="4">
    <source>
        <dbReference type="ARBA" id="ARBA00022989"/>
    </source>
</evidence>
<dbReference type="PANTHER" id="PTHR35791:SF1">
    <property type="entry name" value="UPF0754 MEMBRANE PROTEIN YHEB"/>
    <property type="match status" value="1"/>
</dbReference>
<gene>
    <name evidence="7" type="ORF">B9O19_00686</name>
</gene>
<dbReference type="AlphaFoldDB" id="A0A2K9P226"/>
<evidence type="ECO:0008006" key="9">
    <source>
        <dbReference type="Google" id="ProtNLM"/>
    </source>
</evidence>
<keyword evidence="5 6" id="KW-0472">Membrane</keyword>
<sequence length="308" mass="34664">MNIQFLIGPVIGLIIGYVTNNIAIKMLFRPLKPVYIGKRRVPFTPGLIPKEKERIAKTIGGVVSTELLDNDTINKTLLSDGIISGITGLVEKLFNKMKLSEKTVREELYQKLDKDLVDNMTEKAEEDIAALIHAKLSKFNFGTEISKKVIVNIRNQYIEKGRIKAAFAKLVDDNMINSLAEPIGKTIDKMVSENSEAIVGDLIKNETGRIMDTKTSEIAERYWHSIPKIKSAVQSVYIRTVKNDLPKVMEKLNIAKIVEDKINGYNIKEFEDLLFSIMKKELNAIIWLGALLGFVMGFLNAFISIIFS</sequence>
<evidence type="ECO:0000313" key="8">
    <source>
        <dbReference type="Proteomes" id="UP000235589"/>
    </source>
</evidence>
<dbReference type="KEGG" id="mpec:B9O19_00686"/>
<evidence type="ECO:0000256" key="1">
    <source>
        <dbReference type="ARBA" id="ARBA00004308"/>
    </source>
</evidence>
<feature type="transmembrane region" description="Helical" evidence="6">
    <location>
        <begin position="6"/>
        <end position="28"/>
    </location>
</feature>
<feature type="transmembrane region" description="Helical" evidence="6">
    <location>
        <begin position="284"/>
        <end position="307"/>
    </location>
</feature>
<comment type="subcellular location">
    <subcellularLocation>
        <location evidence="1">Endomembrane system</location>
    </subcellularLocation>
</comment>
<evidence type="ECO:0000256" key="6">
    <source>
        <dbReference type="SAM" id="Phobius"/>
    </source>
</evidence>
<evidence type="ECO:0000256" key="3">
    <source>
        <dbReference type="ARBA" id="ARBA00022692"/>
    </source>
</evidence>
<comment type="similarity">
    <text evidence="2">Belongs to the UPF0754 family.</text>
</comment>
<dbReference type="Proteomes" id="UP000235589">
    <property type="component" value="Chromosome"/>
</dbReference>
<evidence type="ECO:0000313" key="7">
    <source>
        <dbReference type="EMBL" id="AUO18869.1"/>
    </source>
</evidence>
<organism evidence="7 8">
    <name type="scientific">Monoglobus pectinilyticus</name>
    <dbReference type="NCBI Taxonomy" id="1981510"/>
    <lineage>
        <taxon>Bacteria</taxon>
        <taxon>Bacillati</taxon>
        <taxon>Bacillota</taxon>
        <taxon>Clostridia</taxon>
        <taxon>Monoglobales</taxon>
        <taxon>Monoglobaceae</taxon>
        <taxon>Monoglobus</taxon>
    </lineage>
</organism>
<dbReference type="Pfam" id="PF04286">
    <property type="entry name" value="DUF445"/>
    <property type="match status" value="1"/>
</dbReference>
<evidence type="ECO:0000256" key="2">
    <source>
        <dbReference type="ARBA" id="ARBA00008053"/>
    </source>
</evidence>
<keyword evidence="8" id="KW-1185">Reference proteome</keyword>
<accession>A0A2K9P226</accession>
<evidence type="ECO:0000256" key="5">
    <source>
        <dbReference type="ARBA" id="ARBA00023136"/>
    </source>
</evidence>
<dbReference type="GeneID" id="98062112"/>
<keyword evidence="4 6" id="KW-1133">Transmembrane helix</keyword>
<protein>
    <recommendedName>
        <fullName evidence="9">DUF445 domain-containing protein</fullName>
    </recommendedName>
</protein>
<name>A0A2K9P226_9FIRM</name>
<dbReference type="OrthoDB" id="9787430at2"/>